<dbReference type="InterPro" id="IPR006656">
    <property type="entry name" value="Mopterin_OxRdtase"/>
</dbReference>
<organism evidence="13 14">
    <name type="scientific">Candidatus Vesicomyosocius endoextente</name>
    <dbReference type="NCBI Taxonomy" id="2738853"/>
    <lineage>
        <taxon>Bacteria</taxon>
        <taxon>Pseudomonadati</taxon>
        <taxon>Pseudomonadota</taxon>
        <taxon>Gammaproteobacteria</taxon>
        <taxon>Candidatus Pseudothioglobaceae</taxon>
        <taxon>Candidatus Vesicomyidisocius</taxon>
    </lineage>
</organism>
<proteinExistence type="inferred from homology"/>
<evidence type="ECO:0000259" key="11">
    <source>
        <dbReference type="PROSITE" id="PS51669"/>
    </source>
</evidence>
<accession>A0A853GC77</accession>
<dbReference type="NCBIfam" id="TIGR01973">
    <property type="entry name" value="NuoG"/>
    <property type="match status" value="1"/>
</dbReference>
<protein>
    <recommendedName>
        <fullName evidence="10">NADH-quinone oxidoreductase</fullName>
        <ecNumber evidence="10">7.1.1.-</ecNumber>
    </recommendedName>
</protein>
<dbReference type="GO" id="GO:0051537">
    <property type="term" value="F:2 iron, 2 sulfur cluster binding"/>
    <property type="evidence" value="ECO:0007669"/>
    <property type="project" value="UniProtKB-UniRule"/>
</dbReference>
<dbReference type="GO" id="GO:0008137">
    <property type="term" value="F:NADH dehydrogenase (ubiquinone) activity"/>
    <property type="evidence" value="ECO:0007669"/>
    <property type="project" value="UniProtKB-UniRule"/>
</dbReference>
<dbReference type="GO" id="GO:0042773">
    <property type="term" value="P:ATP synthesis coupled electron transport"/>
    <property type="evidence" value="ECO:0007669"/>
    <property type="project" value="InterPro"/>
</dbReference>
<evidence type="ECO:0000256" key="9">
    <source>
        <dbReference type="ARBA" id="ARBA00047712"/>
    </source>
</evidence>
<dbReference type="PANTHER" id="PTHR43105:SF13">
    <property type="entry name" value="NADH-UBIQUINONE OXIDOREDUCTASE 75 KDA SUBUNIT, MITOCHONDRIAL"/>
    <property type="match status" value="1"/>
</dbReference>
<evidence type="ECO:0000256" key="7">
    <source>
        <dbReference type="ARBA" id="ARBA00023014"/>
    </source>
</evidence>
<dbReference type="InterPro" id="IPR050123">
    <property type="entry name" value="Prok_molybdopt-oxidoreductase"/>
</dbReference>
<dbReference type="Gene3D" id="3.40.50.740">
    <property type="match status" value="2"/>
</dbReference>
<dbReference type="InterPro" id="IPR000283">
    <property type="entry name" value="NADH_UbQ_OxRdtase_75kDa_su_CS"/>
</dbReference>
<keyword evidence="8 10" id="KW-0520">NAD</keyword>
<feature type="domain" description="4Fe-4S Mo/W bis-MGD-type" evidence="11">
    <location>
        <begin position="217"/>
        <end position="273"/>
    </location>
</feature>
<evidence type="ECO:0000259" key="12">
    <source>
        <dbReference type="PROSITE" id="PS51839"/>
    </source>
</evidence>
<dbReference type="Proteomes" id="UP000525329">
    <property type="component" value="Unassembled WGS sequence"/>
</dbReference>
<dbReference type="Pfam" id="PF00384">
    <property type="entry name" value="Molybdopterin"/>
    <property type="match status" value="1"/>
</dbReference>
<dbReference type="InterPro" id="IPR010228">
    <property type="entry name" value="NADH_UbQ_OxRdtase_Gsu"/>
</dbReference>
<evidence type="ECO:0000256" key="5">
    <source>
        <dbReference type="ARBA" id="ARBA00022967"/>
    </source>
</evidence>
<dbReference type="SMART" id="SM00929">
    <property type="entry name" value="NADH-G_4Fe-4S_3"/>
    <property type="match status" value="1"/>
</dbReference>
<dbReference type="GO" id="GO:0016651">
    <property type="term" value="F:oxidoreductase activity, acting on NAD(P)H"/>
    <property type="evidence" value="ECO:0007669"/>
    <property type="project" value="InterPro"/>
</dbReference>
<gene>
    <name evidence="13" type="ORF">H0A74_02610</name>
</gene>
<dbReference type="AlphaFoldDB" id="A0A853GC77"/>
<dbReference type="EMBL" id="JACCHU010000001">
    <property type="protein sequence ID" value="NYT52450.1"/>
    <property type="molecule type" value="Genomic_DNA"/>
</dbReference>
<dbReference type="InterPro" id="IPR054351">
    <property type="entry name" value="NADH_UbQ_OxRdtase_ferredoxin"/>
</dbReference>
<keyword evidence="5 10" id="KW-1278">Translocase</keyword>
<name>A0A853GC77_9GAMM</name>
<dbReference type="FunFam" id="3.30.70.20:FF:000002">
    <property type="entry name" value="NADH-ubiquinone oxidoreductase 75 kDa subunit"/>
    <property type="match status" value="1"/>
</dbReference>
<dbReference type="GO" id="GO:0048038">
    <property type="term" value="F:quinone binding"/>
    <property type="evidence" value="ECO:0007669"/>
    <property type="project" value="UniProtKB-UniRule"/>
</dbReference>
<evidence type="ECO:0000313" key="13">
    <source>
        <dbReference type="EMBL" id="NYT52450.1"/>
    </source>
</evidence>
<keyword evidence="13" id="KW-0560">Oxidoreductase</keyword>
<dbReference type="EC" id="7.1.1.-" evidence="10"/>
<dbReference type="PROSITE" id="PS00642">
    <property type="entry name" value="COMPLEX1_75K_2"/>
    <property type="match status" value="1"/>
</dbReference>
<dbReference type="InterPro" id="IPR036010">
    <property type="entry name" value="2Fe-2S_ferredoxin-like_sf"/>
</dbReference>
<comment type="similarity">
    <text evidence="2 10">Belongs to the complex I 75 kDa subunit family.</text>
</comment>
<comment type="cofactor">
    <cofactor evidence="10">
        <name>[2Fe-2S] cluster</name>
        <dbReference type="ChEBI" id="CHEBI:190135"/>
    </cofactor>
    <text evidence="10">Binds 1 [2Fe-2S] cluster per subunit.</text>
</comment>
<evidence type="ECO:0000256" key="6">
    <source>
        <dbReference type="ARBA" id="ARBA00023004"/>
    </source>
</evidence>
<comment type="caution">
    <text evidence="13">The sequence shown here is derived from an EMBL/GenBank/DDBJ whole genome shotgun (WGS) entry which is preliminary data.</text>
</comment>
<comment type="function">
    <text evidence="10">NDH-1 shuttles electrons from NADH, via FMN and iron-sulfur (Fe-S) centers, to quinones in the respiratory chain. Couples the redox reaction to proton translocation (for every two electrons transferred, four hydrogen ions are translocated across the cytoplasmic membrane), and thus conserves the redox energy in a proton gradient.</text>
</comment>
<keyword evidence="10" id="KW-0001">2Fe-2S</keyword>
<dbReference type="SUPFAM" id="SSF53706">
    <property type="entry name" value="Formate dehydrogenase/DMSO reductase, domains 1-3"/>
    <property type="match status" value="1"/>
</dbReference>
<dbReference type="GO" id="GO:0046872">
    <property type="term" value="F:metal ion binding"/>
    <property type="evidence" value="ECO:0007669"/>
    <property type="project" value="UniProtKB-UniRule"/>
</dbReference>
<keyword evidence="4 10" id="KW-0479">Metal-binding</keyword>
<evidence type="ECO:0000256" key="3">
    <source>
        <dbReference type="ARBA" id="ARBA00022485"/>
    </source>
</evidence>
<reference evidence="13 14" key="1">
    <citation type="submission" date="2020-05" db="EMBL/GenBank/DDBJ databases">
        <title>Horizontal transmission and recombination maintain forever young bacterial symbiont genomes.</title>
        <authorList>
            <person name="Russell S.L."/>
            <person name="Pepper-Tunick E."/>
            <person name="Svedberg J."/>
            <person name="Byrne A."/>
            <person name="Ruelas Castillo J."/>
            <person name="Vollmers C."/>
            <person name="Beinart R.A."/>
            <person name="Corbett-Detig R."/>
        </authorList>
    </citation>
    <scope>NUCLEOTIDE SEQUENCE [LARGE SCALE GENOMIC DNA]</scope>
    <source>
        <strain evidence="13">Monterey_2004</strain>
    </source>
</reference>
<keyword evidence="3 10" id="KW-0004">4Fe-4S</keyword>
<dbReference type="Gene3D" id="3.40.228.10">
    <property type="entry name" value="Dimethylsulfoxide Reductase, domain 2"/>
    <property type="match status" value="1"/>
</dbReference>
<dbReference type="InterPro" id="IPR019574">
    <property type="entry name" value="NADH_UbQ_OxRdtase_Gsu_4Fe4S-bd"/>
</dbReference>
<dbReference type="Pfam" id="PF22117">
    <property type="entry name" value="Fer4_Nqo3"/>
    <property type="match status" value="1"/>
</dbReference>
<dbReference type="PROSITE" id="PS51839">
    <property type="entry name" value="4FE4S_HC3"/>
    <property type="match status" value="1"/>
</dbReference>
<comment type="catalytic activity">
    <reaction evidence="9 10">
        <text>a quinone + NADH + 5 H(+)(in) = a quinol + NAD(+) + 4 H(+)(out)</text>
        <dbReference type="Rhea" id="RHEA:57888"/>
        <dbReference type="ChEBI" id="CHEBI:15378"/>
        <dbReference type="ChEBI" id="CHEBI:24646"/>
        <dbReference type="ChEBI" id="CHEBI:57540"/>
        <dbReference type="ChEBI" id="CHEBI:57945"/>
        <dbReference type="ChEBI" id="CHEBI:132124"/>
    </reaction>
</comment>
<dbReference type="Pfam" id="PF10588">
    <property type="entry name" value="NADH-G_4Fe-4S_3"/>
    <property type="match status" value="1"/>
</dbReference>
<evidence type="ECO:0000313" key="14">
    <source>
        <dbReference type="Proteomes" id="UP000525329"/>
    </source>
</evidence>
<evidence type="ECO:0000256" key="4">
    <source>
        <dbReference type="ARBA" id="ARBA00022723"/>
    </source>
</evidence>
<evidence type="ECO:0000256" key="8">
    <source>
        <dbReference type="ARBA" id="ARBA00023027"/>
    </source>
</evidence>
<evidence type="ECO:0000256" key="2">
    <source>
        <dbReference type="ARBA" id="ARBA00005404"/>
    </source>
</evidence>
<dbReference type="SUPFAM" id="SSF54862">
    <property type="entry name" value="4Fe-4S ferredoxins"/>
    <property type="match status" value="1"/>
</dbReference>
<dbReference type="GO" id="GO:0016020">
    <property type="term" value="C:membrane"/>
    <property type="evidence" value="ECO:0007669"/>
    <property type="project" value="InterPro"/>
</dbReference>
<dbReference type="GO" id="GO:0051539">
    <property type="term" value="F:4 iron, 4 sulfur cluster binding"/>
    <property type="evidence" value="ECO:0007669"/>
    <property type="project" value="UniProtKB-KW"/>
</dbReference>
<keyword evidence="10" id="KW-0874">Quinone</keyword>
<dbReference type="PROSITE" id="PS00643">
    <property type="entry name" value="COMPLEX1_75K_3"/>
    <property type="match status" value="1"/>
</dbReference>
<comment type="cofactor">
    <cofactor evidence="1 10">
        <name>[4Fe-4S] cluster</name>
        <dbReference type="ChEBI" id="CHEBI:49883"/>
    </cofactor>
</comment>
<keyword evidence="6 10" id="KW-0408">Iron</keyword>
<feature type="domain" description="4Fe-4S His(Cys)3-ligated-type" evidence="12">
    <location>
        <begin position="80"/>
        <end position="119"/>
    </location>
</feature>
<dbReference type="Gene3D" id="3.30.70.20">
    <property type="match status" value="1"/>
</dbReference>
<dbReference type="Pfam" id="PF13510">
    <property type="entry name" value="Fer2_4"/>
    <property type="match status" value="1"/>
</dbReference>
<dbReference type="InterPro" id="IPR006963">
    <property type="entry name" value="Mopterin_OxRdtase_4Fe-4S_dom"/>
</dbReference>
<dbReference type="Gene3D" id="3.10.20.740">
    <property type="match status" value="1"/>
</dbReference>
<keyword evidence="7 10" id="KW-0411">Iron-sulfur</keyword>
<evidence type="ECO:0000256" key="10">
    <source>
        <dbReference type="RuleBase" id="RU003525"/>
    </source>
</evidence>
<dbReference type="Pfam" id="PF22151">
    <property type="entry name" value="Fer4_NDSU1"/>
    <property type="match status" value="1"/>
</dbReference>
<dbReference type="PROSITE" id="PS51669">
    <property type="entry name" value="4FE4S_MOW_BIS_MGD"/>
    <property type="match status" value="1"/>
</dbReference>
<dbReference type="PANTHER" id="PTHR43105">
    <property type="entry name" value="RESPIRATORY NITRATE REDUCTASE"/>
    <property type="match status" value="1"/>
</dbReference>
<dbReference type="SUPFAM" id="SSF54292">
    <property type="entry name" value="2Fe-2S ferredoxin-like"/>
    <property type="match status" value="1"/>
</dbReference>
<dbReference type="FunFam" id="3.10.20.740:FF:000001">
    <property type="entry name" value="NADH-quinone oxidoreductase subunit G"/>
    <property type="match status" value="1"/>
</dbReference>
<sequence>MTDIEIDINGNIVTAKAGEMLIVVTDRENISVPRFCYHKKLSVVSSCRICLVDVEGAIKPQPACSTPVVQGMKVQTQNVKTKNSQKSVMEFLLINHPLDCPICDQGGECELQDLAVEYGSDVSSFSEGKRIVTDSDIGVLIQTDMTRCIHCTRCVRFGVEIAGIMEMGGTGRGENLKIEPFLEQGIQSELSGNMIDICPVGALTSKPFKYELRSWQMNSISSIARHDLVGSNLFVQSYKGKVKRVVSADNDLVNEIWISDRDRFSYESLTHENRLLKPQIKVQGRWNQVSWEVALDYAIKGLNSHILKHQKADQLGGLVSNTATMEEFYLFKKILTEIGCDNIDYRLNVKNLDNTILLDSNIKLDALEKIDYALIIGTNIRLEQPMINHRLRKATKKGADIDVLNVMVFDFNYSLHTENIIAPNKIAFILAGVLKSIMINDGQELPDYLIAIDVDEIAKNIAYKMLNSDSSVIILGEHIINNVDASTIANLVAKIAKSANSRTLNLSITGNTIAANLVGCVPQNSGMNVNTMLASDMRGFILLDIYPQYNFHHLGAAIKAFEKDDTFVISLNSFKDDIVVGYSDVILPIASIYETSGTHLNINNDMQSYTAAVKAPNEVKPAWKVLKVMADLLELPGFNYEDSTQVLAEISYQSHVIHNHDIKDNLTSYHNGISVIWQNSPYSIDAVLRHSETLQETKIGQMNNAYMNQTSAKTLKVSVGDKYLGVLVIITDTVADDCVFINANQTTNIYGQV</sequence>
<evidence type="ECO:0000256" key="1">
    <source>
        <dbReference type="ARBA" id="ARBA00001966"/>
    </source>
</evidence>